<feature type="transmembrane region" description="Helical" evidence="5">
    <location>
        <begin position="69"/>
        <end position="102"/>
    </location>
</feature>
<keyword evidence="2 5" id="KW-0812">Transmembrane</keyword>
<evidence type="ECO:0000256" key="3">
    <source>
        <dbReference type="ARBA" id="ARBA00022989"/>
    </source>
</evidence>
<keyword evidence="4 5" id="KW-0472">Membrane</keyword>
<dbReference type="Proteomes" id="UP000017131">
    <property type="component" value="Unassembled WGS sequence"/>
</dbReference>
<accession>A0ABN0PFW2</accession>
<evidence type="ECO:0000313" key="7">
    <source>
        <dbReference type="Proteomes" id="UP000017131"/>
    </source>
</evidence>
<gene>
    <name evidence="6" type="ORF">SSIM_02315</name>
</gene>
<protein>
    <recommendedName>
        <fullName evidence="8">DUF4870 domain-containing protein</fullName>
    </recommendedName>
</protein>
<proteinExistence type="predicted"/>
<evidence type="ECO:0000313" key="6">
    <source>
        <dbReference type="EMBL" id="ERS94306.1"/>
    </source>
</evidence>
<dbReference type="GeneID" id="77330898"/>
<dbReference type="InterPro" id="IPR019109">
    <property type="entry name" value="MamF_MmsF"/>
</dbReference>
<comment type="caution">
    <text evidence="6">The sequence shown here is derived from an EMBL/GenBank/DDBJ whole genome shotgun (WGS) entry which is preliminary data.</text>
</comment>
<sequence>MTKEHSPEQVTEHTEVYQQFPTEDARLFACLIYILSFFTTIIGPLIIWLTKGSESYFVNKTAKNYFNFVISYTIWTIVALVLCIVLIGMIILPVLGILSIVFSVIAAVKAYNGEEYLIPLSIRFFN</sequence>
<organism evidence="6 7">
    <name type="scientific">Staphylococcus simulans UMC-CNS-990</name>
    <dbReference type="NCBI Taxonomy" id="1405498"/>
    <lineage>
        <taxon>Bacteria</taxon>
        <taxon>Bacillati</taxon>
        <taxon>Bacillota</taxon>
        <taxon>Bacilli</taxon>
        <taxon>Bacillales</taxon>
        <taxon>Staphylococcaceae</taxon>
        <taxon>Staphylococcus</taxon>
    </lineage>
</organism>
<comment type="subcellular location">
    <subcellularLocation>
        <location evidence="1">Membrane</location>
        <topology evidence="1">Multi-pass membrane protein</topology>
    </subcellularLocation>
</comment>
<feature type="transmembrane region" description="Helical" evidence="5">
    <location>
        <begin position="27"/>
        <end position="49"/>
    </location>
</feature>
<evidence type="ECO:0000256" key="5">
    <source>
        <dbReference type="SAM" id="Phobius"/>
    </source>
</evidence>
<evidence type="ECO:0008006" key="8">
    <source>
        <dbReference type="Google" id="ProtNLM"/>
    </source>
</evidence>
<keyword evidence="3 5" id="KW-1133">Transmembrane helix</keyword>
<keyword evidence="7" id="KW-1185">Reference proteome</keyword>
<dbReference type="EMBL" id="AXDY01000002">
    <property type="protein sequence ID" value="ERS94306.1"/>
    <property type="molecule type" value="Genomic_DNA"/>
</dbReference>
<evidence type="ECO:0000256" key="4">
    <source>
        <dbReference type="ARBA" id="ARBA00023136"/>
    </source>
</evidence>
<name>A0ABN0PFW2_STASI</name>
<dbReference type="RefSeq" id="WP_023015020.1">
    <property type="nucleotide sequence ID" value="NZ_AXDY01000002.1"/>
</dbReference>
<evidence type="ECO:0000256" key="1">
    <source>
        <dbReference type="ARBA" id="ARBA00004141"/>
    </source>
</evidence>
<evidence type="ECO:0000256" key="2">
    <source>
        <dbReference type="ARBA" id="ARBA00022692"/>
    </source>
</evidence>
<reference evidence="6 7" key="1">
    <citation type="journal article" date="2013" name="Genome Announc.">
        <title>Draft Genome Sequence of Staphylococcus simulans UMC-CNS-990, Isolated from a Case of Chronic Bovine Mastitis.</title>
        <authorList>
            <person name="Calcutt M.J."/>
            <person name="Foecking M.F."/>
            <person name="Hsieh H.Y."/>
            <person name="Perry J."/>
            <person name="Stewart G.C."/>
            <person name="Middleton J.R."/>
        </authorList>
    </citation>
    <scope>NUCLEOTIDE SEQUENCE [LARGE SCALE GENOMIC DNA]</scope>
    <source>
        <strain evidence="6 7">UMC-CNS-990</strain>
    </source>
</reference>
<dbReference type="Pfam" id="PF09685">
    <property type="entry name" value="MamF_MmsF"/>
    <property type="match status" value="1"/>
</dbReference>